<dbReference type="Gene3D" id="3.20.80.10">
    <property type="entry name" value="Regulatory factor, effector binding domain"/>
    <property type="match status" value="1"/>
</dbReference>
<evidence type="ECO:0000313" key="5">
    <source>
        <dbReference type="EMBL" id="MBD7969382.1"/>
    </source>
</evidence>
<dbReference type="PANTHER" id="PTHR47504">
    <property type="entry name" value="RIGHT ORIGIN-BINDING PROTEIN"/>
    <property type="match status" value="1"/>
</dbReference>
<dbReference type="PROSITE" id="PS01124">
    <property type="entry name" value="HTH_ARAC_FAMILY_2"/>
    <property type="match status" value="1"/>
</dbReference>
<comment type="caution">
    <text evidence="5">The sequence shown here is derived from an EMBL/GenBank/DDBJ whole genome shotgun (WGS) entry which is preliminary data.</text>
</comment>
<feature type="domain" description="HTH araC/xylS-type" evidence="4">
    <location>
        <begin position="8"/>
        <end position="106"/>
    </location>
</feature>
<dbReference type="InterPro" id="IPR011256">
    <property type="entry name" value="Reg_factor_effector_dom_sf"/>
</dbReference>
<dbReference type="InterPro" id="IPR050959">
    <property type="entry name" value="MarA-like"/>
</dbReference>
<dbReference type="PANTHER" id="PTHR47504:SF5">
    <property type="entry name" value="RIGHT ORIGIN-BINDING PROTEIN"/>
    <property type="match status" value="1"/>
</dbReference>
<keyword evidence="1" id="KW-0805">Transcription regulation</keyword>
<evidence type="ECO:0000256" key="1">
    <source>
        <dbReference type="ARBA" id="ARBA00023015"/>
    </source>
</evidence>
<dbReference type="SUPFAM" id="SSF55136">
    <property type="entry name" value="Probable bacterial effector-binding domain"/>
    <property type="match status" value="1"/>
</dbReference>
<sequence>MNYVESLQKAISYMESHLDEEIQIQYIAKEANMSAYHFQRLFMLLTDTSVAEYIRRRRLTLAAQELSTSSVRIIDVALRYGYETPESFTKAFRRQHGMTPTEARKENRNFTSYNRLAIQVSLKGADPMKYRIVEKEAFEVIGVHRTFSMVTAEKFNEVPKMWHESHQNGINDRLFTLNNGDIKGILGVCTPSEAGEKSMEYWIAAEYKGEEQEGFEKLTIPAATWAVFEVIGPMPNAIQDAWTRIYSEWFPSSGYKQSLNIEFEYYTDEDPSKEDLYTEIWIPIKR</sequence>
<keyword evidence="6" id="KW-1185">Reference proteome</keyword>
<proteinExistence type="predicted"/>
<dbReference type="InterPro" id="IPR009057">
    <property type="entry name" value="Homeodomain-like_sf"/>
</dbReference>
<dbReference type="SMART" id="SM00871">
    <property type="entry name" value="AraC_E_bind"/>
    <property type="match status" value="1"/>
</dbReference>
<accession>A0ABR8T0T0</accession>
<dbReference type="Pfam" id="PF14526">
    <property type="entry name" value="Cass2"/>
    <property type="match status" value="1"/>
</dbReference>
<name>A0ABR8T0T0_9BACL</name>
<dbReference type="Gene3D" id="1.10.10.60">
    <property type="entry name" value="Homeodomain-like"/>
    <property type="match status" value="2"/>
</dbReference>
<evidence type="ECO:0000256" key="3">
    <source>
        <dbReference type="ARBA" id="ARBA00023163"/>
    </source>
</evidence>
<dbReference type="EMBL" id="JACSQL010000006">
    <property type="protein sequence ID" value="MBD7969382.1"/>
    <property type="molecule type" value="Genomic_DNA"/>
</dbReference>
<dbReference type="PROSITE" id="PS00041">
    <property type="entry name" value="HTH_ARAC_FAMILY_1"/>
    <property type="match status" value="1"/>
</dbReference>
<keyword evidence="3" id="KW-0804">Transcription</keyword>
<dbReference type="RefSeq" id="WP_191801312.1">
    <property type="nucleotide sequence ID" value="NZ_JACSQL010000006.1"/>
</dbReference>
<organism evidence="5 6">
    <name type="scientific">Paenibacillus gallinarum</name>
    <dbReference type="NCBI Taxonomy" id="2762232"/>
    <lineage>
        <taxon>Bacteria</taxon>
        <taxon>Bacillati</taxon>
        <taxon>Bacillota</taxon>
        <taxon>Bacilli</taxon>
        <taxon>Bacillales</taxon>
        <taxon>Paenibacillaceae</taxon>
        <taxon>Paenibacillus</taxon>
    </lineage>
</organism>
<evidence type="ECO:0000259" key="4">
    <source>
        <dbReference type="PROSITE" id="PS01124"/>
    </source>
</evidence>
<dbReference type="SMART" id="SM00342">
    <property type="entry name" value="HTH_ARAC"/>
    <property type="match status" value="1"/>
</dbReference>
<reference evidence="5 6" key="1">
    <citation type="submission" date="2020-08" db="EMBL/GenBank/DDBJ databases">
        <title>A Genomic Blueprint of the Chicken Gut Microbiome.</title>
        <authorList>
            <person name="Gilroy R."/>
            <person name="Ravi A."/>
            <person name="Getino M."/>
            <person name="Pursley I."/>
            <person name="Horton D.L."/>
            <person name="Alikhan N.-F."/>
            <person name="Baker D."/>
            <person name="Gharbi K."/>
            <person name="Hall N."/>
            <person name="Watson M."/>
            <person name="Adriaenssens E.M."/>
            <person name="Foster-Nyarko E."/>
            <person name="Jarju S."/>
            <person name="Secka A."/>
            <person name="Antonio M."/>
            <person name="Oren A."/>
            <person name="Chaudhuri R."/>
            <person name="La Ragione R.M."/>
            <person name="Hildebrand F."/>
            <person name="Pallen M.J."/>
        </authorList>
    </citation>
    <scope>NUCLEOTIDE SEQUENCE [LARGE SCALE GENOMIC DNA]</scope>
    <source>
        <strain evidence="5 6">Sa2BVA9</strain>
    </source>
</reference>
<dbReference type="SUPFAM" id="SSF46689">
    <property type="entry name" value="Homeodomain-like"/>
    <property type="match status" value="2"/>
</dbReference>
<protein>
    <submittedName>
        <fullName evidence="5">AraC family transcriptional regulator</fullName>
    </submittedName>
</protein>
<dbReference type="PRINTS" id="PR00032">
    <property type="entry name" value="HTHARAC"/>
</dbReference>
<dbReference type="InterPro" id="IPR020449">
    <property type="entry name" value="Tscrpt_reg_AraC-type_HTH"/>
</dbReference>
<dbReference type="InterPro" id="IPR029441">
    <property type="entry name" value="Cass2"/>
</dbReference>
<dbReference type="InterPro" id="IPR010499">
    <property type="entry name" value="AraC_E-bd"/>
</dbReference>
<dbReference type="InterPro" id="IPR018060">
    <property type="entry name" value="HTH_AraC"/>
</dbReference>
<keyword evidence="2" id="KW-0238">DNA-binding</keyword>
<evidence type="ECO:0000313" key="6">
    <source>
        <dbReference type="Proteomes" id="UP000608071"/>
    </source>
</evidence>
<evidence type="ECO:0000256" key="2">
    <source>
        <dbReference type="ARBA" id="ARBA00023125"/>
    </source>
</evidence>
<dbReference type="Proteomes" id="UP000608071">
    <property type="component" value="Unassembled WGS sequence"/>
</dbReference>
<dbReference type="InterPro" id="IPR018062">
    <property type="entry name" value="HTH_AraC-typ_CS"/>
</dbReference>
<gene>
    <name evidence="5" type="ORF">H9647_15020</name>
</gene>
<dbReference type="Pfam" id="PF12833">
    <property type="entry name" value="HTH_18"/>
    <property type="match status" value="1"/>
</dbReference>